<feature type="binding site" evidence="7">
    <location>
        <position position="147"/>
    </location>
    <ligand>
        <name>substrate</name>
    </ligand>
</feature>
<comment type="similarity">
    <text evidence="7">Belongs to the class I-like SAM-binding methyltransferase superfamily. TrmB family.</text>
</comment>
<dbReference type="PANTHER" id="PTHR23417:SF14">
    <property type="entry name" value="PENTACOTRIPEPTIDE-REPEAT REGION OF PRORP DOMAIN-CONTAINING PROTEIN"/>
    <property type="match status" value="1"/>
</dbReference>
<evidence type="ECO:0000313" key="9">
    <source>
        <dbReference type="Proteomes" id="UP000243633"/>
    </source>
</evidence>
<evidence type="ECO:0000256" key="5">
    <source>
        <dbReference type="ARBA" id="ARBA00022691"/>
    </source>
</evidence>
<dbReference type="NCBIfam" id="TIGR00091">
    <property type="entry name" value="tRNA (guanosine(46)-N7)-methyltransferase TrmB"/>
    <property type="match status" value="1"/>
</dbReference>
<dbReference type="UniPathway" id="UPA00989"/>
<dbReference type="RefSeq" id="WP_075472929.1">
    <property type="nucleotide sequence ID" value="NZ_CP135003.1"/>
</dbReference>
<evidence type="ECO:0000256" key="2">
    <source>
        <dbReference type="ARBA" id="ARBA00003015"/>
    </source>
</evidence>
<dbReference type="Proteomes" id="UP000243633">
    <property type="component" value="Chromosome 1"/>
</dbReference>
<dbReference type="PANTHER" id="PTHR23417">
    <property type="entry name" value="3-DEOXY-D-MANNO-OCTULOSONIC-ACID TRANSFERASE/TRNA GUANINE-N 7 - -METHYLTRANSFERASE"/>
    <property type="match status" value="1"/>
</dbReference>
<evidence type="ECO:0000313" key="8">
    <source>
        <dbReference type="EMBL" id="CUR53342.1"/>
    </source>
</evidence>
<keyword evidence="3 7" id="KW-0489">Methyltransferase</keyword>
<protein>
    <recommendedName>
        <fullName evidence="7">tRNA (guanine-N(7)-)-methyltransferase</fullName>
        <ecNumber evidence="7">2.1.1.33</ecNumber>
    </recommendedName>
    <alternativeName>
        <fullName evidence="7">tRNA (guanine(46)-N(7))-methyltransferase</fullName>
    </alternativeName>
    <alternativeName>
        <fullName evidence="7">tRNA(m7G46)-methyltransferase</fullName>
    </alternativeName>
</protein>
<feature type="binding site" evidence="7">
    <location>
        <begin position="216"/>
        <end position="219"/>
    </location>
    <ligand>
        <name>substrate</name>
    </ligand>
</feature>
<dbReference type="GO" id="GO:0043527">
    <property type="term" value="C:tRNA methyltransferase complex"/>
    <property type="evidence" value="ECO:0007669"/>
    <property type="project" value="TreeGrafter"/>
</dbReference>
<sequence>MLSCDDIFDFKKKITFQTIKSFVCRNRSLKRFPIQKFQFLWKKNGINFQKKNINFTTIFSNDLPIILNIGFGNGKDFCQMSAKNTNNNFLGIEVYRTSIFSCLKYLQNKSLDNMRLVFHDVYDVIKYMLPNSSIFIVQIFFPDPWPKIRHHKRRLIQENFLKIIFNKIIVFGYIHIKTDSFSYSQHIQYLFLQQKNFFSACLKDKILLSSFCIKKTKFEKKSIKLGHQTFEHIYQIIK</sequence>
<evidence type="ECO:0000256" key="7">
    <source>
        <dbReference type="HAMAP-Rule" id="MF_01057"/>
    </source>
</evidence>
<dbReference type="Gene3D" id="3.40.50.150">
    <property type="entry name" value="Vaccinia Virus protein VP39"/>
    <property type="match status" value="1"/>
</dbReference>
<comment type="pathway">
    <text evidence="7">tRNA modification; N(7)-methylguanine-tRNA biosynthesis.</text>
</comment>
<dbReference type="EMBL" id="LN890285">
    <property type="protein sequence ID" value="CUR53342.1"/>
    <property type="molecule type" value="Genomic_DNA"/>
</dbReference>
<organism evidence="8 9">
    <name type="scientific">Buchnera aphidicola subsp. Tuberolachnus salignus</name>
    <dbReference type="NCBI Taxonomy" id="98804"/>
    <lineage>
        <taxon>Bacteria</taxon>
        <taxon>Pseudomonadati</taxon>
        <taxon>Pseudomonadota</taxon>
        <taxon>Gammaproteobacteria</taxon>
        <taxon>Enterobacterales</taxon>
        <taxon>Erwiniaceae</taxon>
        <taxon>Buchnera</taxon>
    </lineage>
</organism>
<evidence type="ECO:0000256" key="3">
    <source>
        <dbReference type="ARBA" id="ARBA00022603"/>
    </source>
</evidence>
<dbReference type="SUPFAM" id="SSF53335">
    <property type="entry name" value="S-adenosyl-L-methionine-dependent methyltransferases"/>
    <property type="match status" value="1"/>
</dbReference>
<keyword evidence="6 7" id="KW-0819">tRNA processing</keyword>
<reference evidence="9" key="1">
    <citation type="submission" date="2015-10" db="EMBL/GenBank/DDBJ databases">
        <authorList>
            <person name="Manzano-Marin A."/>
            <person name="Manzano-Marin A."/>
        </authorList>
    </citation>
    <scope>NUCLEOTIDE SEQUENCE [LARGE SCALE GENOMIC DNA]</scope>
    <source>
        <strain evidence="9">BTs</strain>
    </source>
</reference>
<gene>
    <name evidence="7 8" type="primary">trmB</name>
    <name evidence="8" type="ORF">BTSPAZIEG_0384</name>
</gene>
<dbReference type="InterPro" id="IPR029063">
    <property type="entry name" value="SAM-dependent_MTases_sf"/>
</dbReference>
<dbReference type="InterPro" id="IPR055361">
    <property type="entry name" value="tRNA_methyltr_TrmB_bact"/>
</dbReference>
<accession>A0A160SWS3</accession>
<dbReference type="PROSITE" id="PS51625">
    <property type="entry name" value="SAM_MT_TRMB"/>
    <property type="match status" value="1"/>
</dbReference>
<dbReference type="PATRIC" id="fig|98804.3.peg.361"/>
<dbReference type="AlphaFoldDB" id="A0A160SWS3"/>
<dbReference type="OrthoDB" id="9802090at2"/>
<comment type="function">
    <text evidence="2 7">Catalyzes the formation of N(7)-methylguanine at position 46 (m7G46) in tRNA.</text>
</comment>
<evidence type="ECO:0000256" key="6">
    <source>
        <dbReference type="ARBA" id="ARBA00022694"/>
    </source>
</evidence>
<comment type="caution">
    <text evidence="7">Lacks conserved residue(s) required for the propagation of feature annotation.</text>
</comment>
<keyword evidence="9" id="KW-1185">Reference proteome</keyword>
<feature type="binding site" evidence="7">
    <location>
        <position position="93"/>
    </location>
    <ligand>
        <name>S-adenosyl-L-methionine</name>
        <dbReference type="ChEBI" id="CHEBI:59789"/>
    </ligand>
</feature>
<evidence type="ECO:0000256" key="1">
    <source>
        <dbReference type="ARBA" id="ARBA00000142"/>
    </source>
</evidence>
<dbReference type="HAMAP" id="MF_01057">
    <property type="entry name" value="tRNA_methyltr_TrmB"/>
    <property type="match status" value="1"/>
</dbReference>
<dbReference type="STRING" id="98804.BTSPAZIEG_0384"/>
<keyword evidence="5 7" id="KW-0949">S-adenosyl-L-methionine</keyword>
<feature type="binding site" evidence="7">
    <location>
        <position position="120"/>
    </location>
    <ligand>
        <name>S-adenosyl-L-methionine</name>
        <dbReference type="ChEBI" id="CHEBI:59789"/>
    </ligand>
</feature>
<comment type="subunit">
    <text evidence="7">Monomer.</text>
</comment>
<feature type="binding site" evidence="7">
    <location>
        <position position="143"/>
    </location>
    <ligand>
        <name>S-adenosyl-L-methionine</name>
        <dbReference type="ChEBI" id="CHEBI:59789"/>
    </ligand>
</feature>
<keyword evidence="4 7" id="KW-0808">Transferase</keyword>
<proteinExistence type="inferred from homology"/>
<feature type="binding site" evidence="7">
    <location>
        <position position="179"/>
    </location>
    <ligand>
        <name>substrate</name>
    </ligand>
</feature>
<dbReference type="InterPro" id="IPR003358">
    <property type="entry name" value="tRNA_(Gua-N-7)_MeTrfase_Trmb"/>
</dbReference>
<dbReference type="Pfam" id="PF02390">
    <property type="entry name" value="Methyltransf_4"/>
    <property type="match status" value="1"/>
</dbReference>
<dbReference type="GO" id="GO:0008176">
    <property type="term" value="F:tRNA (guanine(46)-N7)-methyltransferase activity"/>
    <property type="evidence" value="ECO:0007669"/>
    <property type="project" value="UniProtKB-UniRule"/>
</dbReference>
<comment type="catalytic activity">
    <reaction evidence="1 7">
        <text>guanosine(46) in tRNA + S-adenosyl-L-methionine = N(7)-methylguanosine(46) in tRNA + S-adenosyl-L-homocysteine</text>
        <dbReference type="Rhea" id="RHEA:42708"/>
        <dbReference type="Rhea" id="RHEA-COMP:10188"/>
        <dbReference type="Rhea" id="RHEA-COMP:10189"/>
        <dbReference type="ChEBI" id="CHEBI:57856"/>
        <dbReference type="ChEBI" id="CHEBI:59789"/>
        <dbReference type="ChEBI" id="CHEBI:74269"/>
        <dbReference type="ChEBI" id="CHEBI:74480"/>
        <dbReference type="EC" id="2.1.1.33"/>
    </reaction>
</comment>
<evidence type="ECO:0000256" key="4">
    <source>
        <dbReference type="ARBA" id="ARBA00022679"/>
    </source>
</evidence>
<name>A0A160SWS3_BUCTT</name>
<dbReference type="EC" id="2.1.1.33" evidence="7"/>